<dbReference type="EMBL" id="WTPW01000964">
    <property type="protein sequence ID" value="KAF0466329.1"/>
    <property type="molecule type" value="Genomic_DNA"/>
</dbReference>
<dbReference type="Proteomes" id="UP000439903">
    <property type="component" value="Unassembled WGS sequence"/>
</dbReference>
<comment type="caution">
    <text evidence="2">The sequence shown here is derived from an EMBL/GenBank/DDBJ whole genome shotgun (WGS) entry which is preliminary data.</text>
</comment>
<evidence type="ECO:0000313" key="3">
    <source>
        <dbReference type="Proteomes" id="UP000439903"/>
    </source>
</evidence>
<dbReference type="OrthoDB" id="2422867at2759"/>
<dbReference type="Pfam" id="PF10551">
    <property type="entry name" value="MULE"/>
    <property type="match status" value="1"/>
</dbReference>
<feature type="domain" description="MULE transposase" evidence="1">
    <location>
        <begin position="93"/>
        <end position="185"/>
    </location>
</feature>
<proteinExistence type="predicted"/>
<organism evidence="2 3">
    <name type="scientific">Gigaspora margarita</name>
    <dbReference type="NCBI Taxonomy" id="4874"/>
    <lineage>
        <taxon>Eukaryota</taxon>
        <taxon>Fungi</taxon>
        <taxon>Fungi incertae sedis</taxon>
        <taxon>Mucoromycota</taxon>
        <taxon>Glomeromycotina</taxon>
        <taxon>Glomeromycetes</taxon>
        <taxon>Diversisporales</taxon>
        <taxon>Gigasporaceae</taxon>
        <taxon>Gigaspora</taxon>
    </lineage>
</organism>
<dbReference type="PANTHER" id="PTHR47718">
    <property type="entry name" value="OS01G0519700 PROTEIN"/>
    <property type="match status" value="1"/>
</dbReference>
<dbReference type="InterPro" id="IPR018289">
    <property type="entry name" value="MULE_transposase_dom"/>
</dbReference>
<protein>
    <submittedName>
        <fullName evidence="2">PKS-NRPS hybrid synthetase</fullName>
    </submittedName>
</protein>
<accession>A0A8H3XHB8</accession>
<gene>
    <name evidence="2" type="ORF">F8M41_026170</name>
</gene>
<dbReference type="AlphaFoldDB" id="A0A8H3XHB8"/>
<dbReference type="PANTHER" id="PTHR47718:SF3">
    <property type="entry name" value="PROTEIN FAR1-RELATED SEQUENCE 5-LIKE"/>
    <property type="match status" value="1"/>
</dbReference>
<evidence type="ECO:0000313" key="2">
    <source>
        <dbReference type="EMBL" id="KAF0466329.1"/>
    </source>
</evidence>
<name>A0A8H3XHB8_GIGMA</name>
<sequence length="186" mass="21623">MSKQCGCPYLLKAVLRNCKWNVIEIIDEHNHFMAKDERAFHKYWQLTQETRHTVVSRSKAKYEETASMEALIVGMEERAYTVHLKSARWFPEVVLIDATYKTNVYMLQFINIIGISNLGVNKLQTFGIASAWILDETEKLYIWVIEQLASLIFLDIFPFIFVTNNDAALIGALRKFFPKVEHILCT</sequence>
<reference evidence="2 3" key="1">
    <citation type="journal article" date="2019" name="Environ. Microbiol.">
        <title>At the nexus of three kingdoms: the genome of the mycorrhizal fungus Gigaspora margarita provides insights into plant, endobacterial and fungal interactions.</title>
        <authorList>
            <person name="Venice F."/>
            <person name="Ghignone S."/>
            <person name="Salvioli di Fossalunga A."/>
            <person name="Amselem J."/>
            <person name="Novero M."/>
            <person name="Xianan X."/>
            <person name="Sedzielewska Toro K."/>
            <person name="Morin E."/>
            <person name="Lipzen A."/>
            <person name="Grigoriev I.V."/>
            <person name="Henrissat B."/>
            <person name="Martin F.M."/>
            <person name="Bonfante P."/>
        </authorList>
    </citation>
    <scope>NUCLEOTIDE SEQUENCE [LARGE SCALE GENOMIC DNA]</scope>
    <source>
        <strain evidence="2 3">BEG34</strain>
    </source>
</reference>
<evidence type="ECO:0000259" key="1">
    <source>
        <dbReference type="Pfam" id="PF10551"/>
    </source>
</evidence>
<keyword evidence="3" id="KW-1185">Reference proteome</keyword>